<dbReference type="SUPFAM" id="SSF69318">
    <property type="entry name" value="Integrin alpha N-terminal domain"/>
    <property type="match status" value="1"/>
</dbReference>
<protein>
    <submittedName>
        <fullName evidence="1">VCBS repeat-containing protein</fullName>
    </submittedName>
</protein>
<evidence type="ECO:0000313" key="1">
    <source>
        <dbReference type="EMBL" id="MBC2397242.1"/>
    </source>
</evidence>
<dbReference type="InterPro" id="IPR028994">
    <property type="entry name" value="Integrin_alpha_N"/>
</dbReference>
<comment type="caution">
    <text evidence="1">The sequence shown here is derived from an EMBL/GenBank/DDBJ whole genome shotgun (WGS) entry which is preliminary data.</text>
</comment>
<dbReference type="EMBL" id="JAAZWO010000005">
    <property type="protein sequence ID" value="MBC2397242.1"/>
    <property type="molecule type" value="Genomic_DNA"/>
</dbReference>
<evidence type="ECO:0000313" key="2">
    <source>
        <dbReference type="Proteomes" id="UP000563151"/>
    </source>
</evidence>
<proteinExistence type="predicted"/>
<name>A0A923IZQ3_CLOTT</name>
<dbReference type="RefSeq" id="WP_035144259.1">
    <property type="nucleotide sequence ID" value="NZ_JAAZWO010000005.1"/>
</dbReference>
<dbReference type="AlphaFoldDB" id="A0A923IZQ3"/>
<organism evidence="1 2">
    <name type="scientific">Clostridium tetanomorphum</name>
    <dbReference type="NCBI Taxonomy" id="1553"/>
    <lineage>
        <taxon>Bacteria</taxon>
        <taxon>Bacillati</taxon>
        <taxon>Bacillota</taxon>
        <taxon>Clostridia</taxon>
        <taxon>Eubacteriales</taxon>
        <taxon>Clostridiaceae</taxon>
        <taxon>Clostridium</taxon>
    </lineage>
</organism>
<keyword evidence="2" id="KW-1185">Reference proteome</keyword>
<reference evidence="1 2" key="1">
    <citation type="submission" date="2020-04" db="EMBL/GenBank/DDBJ databases">
        <title>Genomic insights into acetone-butanol-ethanol (ABE) fermentation by sequencing solventogenic clostridia strains.</title>
        <authorList>
            <person name="Brown S."/>
        </authorList>
    </citation>
    <scope>NUCLEOTIDE SEQUENCE [LARGE SCALE GENOMIC DNA]</scope>
    <source>
        <strain evidence="1 2">DJ011</strain>
    </source>
</reference>
<gene>
    <name evidence="1" type="ORF">HGG79_05535</name>
</gene>
<accession>A0A923IZQ3</accession>
<sequence>MYNCYFRTNITYPSIVSYAWGDVNGDGIPDNIYLTGIRTPSSPFTQNITLVIQDGVTGRFTSIQLKDNAGYNPNLSLFDFTGDGVYDILISIASGGSGGIMYYYIYSFVSNIPKLLFDFNVYNEEYKYNVTYKDNYKVEVISKKNNTKYIIDISNRGSDYLNEIYDENGKLKAPITGFVNPLSGLYPVDFDSNNVYELLAYQKIAGRYNADSLGYILNTLKWENNRFVLDNQYVAIFGSQI</sequence>
<dbReference type="Proteomes" id="UP000563151">
    <property type="component" value="Unassembled WGS sequence"/>
</dbReference>